<reference evidence="1 2" key="1">
    <citation type="journal article" date="2022" name="Genome Biol. Evol.">
        <title>The Spruce Budworm Genome: Reconstructing the Evolutionary History of Antifreeze Proteins.</title>
        <authorList>
            <person name="Beliveau C."/>
            <person name="Gagne P."/>
            <person name="Picq S."/>
            <person name="Vernygora O."/>
            <person name="Keeling C.I."/>
            <person name="Pinkney K."/>
            <person name="Doucet D."/>
            <person name="Wen F."/>
            <person name="Johnston J.S."/>
            <person name="Maaroufi H."/>
            <person name="Boyle B."/>
            <person name="Laroche J."/>
            <person name="Dewar K."/>
            <person name="Juretic N."/>
            <person name="Blackburn G."/>
            <person name="Nisole A."/>
            <person name="Brunet B."/>
            <person name="Brandao M."/>
            <person name="Lumley L."/>
            <person name="Duan J."/>
            <person name="Quan G."/>
            <person name="Lucarotti C.J."/>
            <person name="Roe A.D."/>
            <person name="Sperling F.A.H."/>
            <person name="Levesque R.C."/>
            <person name="Cusson M."/>
        </authorList>
    </citation>
    <scope>NUCLEOTIDE SEQUENCE [LARGE SCALE GENOMIC DNA]</scope>
    <source>
        <strain evidence="1">Glfc:IPQL:Cfum</strain>
    </source>
</reference>
<keyword evidence="2" id="KW-1185">Reference proteome</keyword>
<dbReference type="EMBL" id="CM046110">
    <property type="protein sequence ID" value="KAI8422358.1"/>
    <property type="molecule type" value="Genomic_DNA"/>
</dbReference>
<gene>
    <name evidence="1" type="ORF">MSG28_006219</name>
</gene>
<organism evidence="1 2">
    <name type="scientific">Choristoneura fumiferana</name>
    <name type="common">Spruce budworm moth</name>
    <name type="synonym">Archips fumiferana</name>
    <dbReference type="NCBI Taxonomy" id="7141"/>
    <lineage>
        <taxon>Eukaryota</taxon>
        <taxon>Metazoa</taxon>
        <taxon>Ecdysozoa</taxon>
        <taxon>Arthropoda</taxon>
        <taxon>Hexapoda</taxon>
        <taxon>Insecta</taxon>
        <taxon>Pterygota</taxon>
        <taxon>Neoptera</taxon>
        <taxon>Endopterygota</taxon>
        <taxon>Lepidoptera</taxon>
        <taxon>Glossata</taxon>
        <taxon>Ditrysia</taxon>
        <taxon>Tortricoidea</taxon>
        <taxon>Tortricidae</taxon>
        <taxon>Tortricinae</taxon>
        <taxon>Choristoneura</taxon>
    </lineage>
</organism>
<dbReference type="Proteomes" id="UP001064048">
    <property type="component" value="Chromosome 10"/>
</dbReference>
<name>A0ACC0JE29_CHOFU</name>
<comment type="caution">
    <text evidence="1">The sequence shown here is derived from an EMBL/GenBank/DDBJ whole genome shotgun (WGS) entry which is preliminary data.</text>
</comment>
<evidence type="ECO:0000313" key="2">
    <source>
        <dbReference type="Proteomes" id="UP001064048"/>
    </source>
</evidence>
<proteinExistence type="predicted"/>
<protein>
    <submittedName>
        <fullName evidence="1">Uncharacterized protein</fullName>
    </submittedName>
</protein>
<accession>A0ACC0JE29</accession>
<sequence>MPKNKKKQESSSDSDEGPVDRNPPPEKKAKMGSRTDDKEPTWVLEGKKLVKNGEMLPGKKGISLTPEQWRKLLALADEVNETISSKC</sequence>
<evidence type="ECO:0000313" key="1">
    <source>
        <dbReference type="EMBL" id="KAI8422358.1"/>
    </source>
</evidence>